<gene>
    <name evidence="3" type="ORF">FBZ89_101190</name>
</gene>
<dbReference type="Pfam" id="PF01757">
    <property type="entry name" value="Acyl_transf_3"/>
    <property type="match status" value="1"/>
</dbReference>
<evidence type="ECO:0000256" key="1">
    <source>
        <dbReference type="SAM" id="Phobius"/>
    </source>
</evidence>
<comment type="caution">
    <text evidence="3">The sequence shown here is derived from an EMBL/GenBank/DDBJ whole genome shotgun (WGS) entry which is preliminary data.</text>
</comment>
<feature type="transmembrane region" description="Helical" evidence="1">
    <location>
        <begin position="263"/>
        <end position="288"/>
    </location>
</feature>
<evidence type="ECO:0000259" key="2">
    <source>
        <dbReference type="Pfam" id="PF01757"/>
    </source>
</evidence>
<proteinExistence type="predicted"/>
<name>A0A560FSF4_9PROT</name>
<dbReference type="GO" id="GO:0016747">
    <property type="term" value="F:acyltransferase activity, transferring groups other than amino-acyl groups"/>
    <property type="evidence" value="ECO:0007669"/>
    <property type="project" value="InterPro"/>
</dbReference>
<evidence type="ECO:0000313" key="3">
    <source>
        <dbReference type="EMBL" id="TWB24564.1"/>
    </source>
</evidence>
<organism evidence="3 4">
    <name type="scientific">Nitrospirillum amazonense</name>
    <dbReference type="NCBI Taxonomy" id="28077"/>
    <lineage>
        <taxon>Bacteria</taxon>
        <taxon>Pseudomonadati</taxon>
        <taxon>Pseudomonadota</taxon>
        <taxon>Alphaproteobacteria</taxon>
        <taxon>Rhodospirillales</taxon>
        <taxon>Azospirillaceae</taxon>
        <taxon>Nitrospirillum</taxon>
    </lineage>
</organism>
<feature type="transmembrane region" description="Helical" evidence="1">
    <location>
        <begin position="142"/>
        <end position="170"/>
    </location>
</feature>
<sequence>MSAFVLTQSYLETSYTVTQRILQRAIRLLAPAIASWVAALVLLAILPQPRAWVAPYVSPWARQRYAEAMTLPALAKDMILNSMLLGYEGASLFDFANAKTHLLVARLTESLNPPLWSLHVEFWGSLLVLLMARLYQALPRPWFWGVFTATLLVTGTSHYTLFLLGVAGYLGRHRMLALRGTAPALMGTTLIAAAVFLSTRAASFPFDSWVVAARSVSLLEAPGGKWLQNEVAATLLMAGILIQPRIRHILAAPWLVWLGHRSFGLYLVHFPLLFTVGFAIFSVLLAYLSQGTALFLTVALGGSLSLAAATLFERWIDRPAIRLSRKMLRPKPSSAPLETAAE</sequence>
<keyword evidence="3" id="KW-0808">Transferase</keyword>
<dbReference type="InterPro" id="IPR002656">
    <property type="entry name" value="Acyl_transf_3_dom"/>
</dbReference>
<dbReference type="Proteomes" id="UP000319859">
    <property type="component" value="Unassembled WGS sequence"/>
</dbReference>
<keyword evidence="1" id="KW-0472">Membrane</keyword>
<feature type="transmembrane region" description="Helical" evidence="1">
    <location>
        <begin position="182"/>
        <end position="206"/>
    </location>
</feature>
<accession>A0A560FSF4</accession>
<dbReference type="EMBL" id="VITN01000001">
    <property type="protein sequence ID" value="TWB24564.1"/>
    <property type="molecule type" value="Genomic_DNA"/>
</dbReference>
<feature type="transmembrane region" description="Helical" evidence="1">
    <location>
        <begin position="28"/>
        <end position="46"/>
    </location>
</feature>
<keyword evidence="1" id="KW-0812">Transmembrane</keyword>
<feature type="domain" description="Acyltransferase 3" evidence="2">
    <location>
        <begin position="2"/>
        <end position="309"/>
    </location>
</feature>
<dbReference type="AlphaFoldDB" id="A0A560FSF4"/>
<keyword evidence="3" id="KW-0012">Acyltransferase</keyword>
<evidence type="ECO:0000313" key="4">
    <source>
        <dbReference type="Proteomes" id="UP000319859"/>
    </source>
</evidence>
<feature type="transmembrane region" description="Helical" evidence="1">
    <location>
        <begin position="294"/>
        <end position="316"/>
    </location>
</feature>
<protein>
    <submittedName>
        <fullName evidence="3">Acyltransferase-like protein</fullName>
    </submittedName>
</protein>
<keyword evidence="1" id="KW-1133">Transmembrane helix</keyword>
<reference evidence="3 4" key="1">
    <citation type="submission" date="2019-06" db="EMBL/GenBank/DDBJ databases">
        <title>Genomic Encyclopedia of Type Strains, Phase IV (KMG-V): Genome sequencing to study the core and pangenomes of soil and plant-associated prokaryotes.</title>
        <authorList>
            <person name="Whitman W."/>
        </authorList>
    </citation>
    <scope>NUCLEOTIDE SEQUENCE [LARGE SCALE GENOMIC DNA]</scope>
    <source>
        <strain evidence="3 4">BR 11880</strain>
    </source>
</reference>